<feature type="transmembrane region" description="Helical" evidence="5">
    <location>
        <begin position="12"/>
        <end position="32"/>
    </location>
</feature>
<feature type="transmembrane region" description="Helical" evidence="5">
    <location>
        <begin position="266"/>
        <end position="287"/>
    </location>
</feature>
<evidence type="ECO:0000256" key="5">
    <source>
        <dbReference type="SAM" id="Phobius"/>
    </source>
</evidence>
<keyword evidence="2 5" id="KW-0812">Transmembrane</keyword>
<accession>A0ABY6MDD2</accession>
<feature type="transmembrane region" description="Helical" evidence="5">
    <location>
        <begin position="232"/>
        <end position="254"/>
    </location>
</feature>
<sequence>MISKSSLKHLRIPFSFFLVPVFFFALAFTPNLNESRLIWVFVALHLFLYPSSNGYNSYFDKDEESIGGLRHPPKVTSDLLWLSMSLWVIAIGIGWTINLSIAAMILLYGLVSMAYSHPRLRIKKYPWLSWFIAGLFQGYFTFAIAYAGVSSLDYTVLFKEHVIIPGLLTSSLLWASYPLTQVYQHGEDSRRGDQTLSLVLGIRGTFLFASLLFILAGAAFAWFFLDRNQEDVLWMFLAALAPVMIYFLVWFNFIRLDAVKYANYSWMMGMNLISAIMLNAFFIYYFFENTQIHQALGY</sequence>
<feature type="transmembrane region" description="Helical" evidence="5">
    <location>
        <begin position="38"/>
        <end position="58"/>
    </location>
</feature>
<evidence type="ECO:0000256" key="2">
    <source>
        <dbReference type="ARBA" id="ARBA00022692"/>
    </source>
</evidence>
<name>A0ABY6MDD2_9BACT</name>
<evidence type="ECO:0000313" key="7">
    <source>
        <dbReference type="Proteomes" id="UP001163156"/>
    </source>
</evidence>
<dbReference type="Pfam" id="PF01040">
    <property type="entry name" value="UbiA"/>
    <property type="match status" value="1"/>
</dbReference>
<evidence type="ECO:0000313" key="6">
    <source>
        <dbReference type="EMBL" id="UZD21756.1"/>
    </source>
</evidence>
<gene>
    <name evidence="6" type="ORF">OM944_13905</name>
</gene>
<evidence type="ECO:0000256" key="3">
    <source>
        <dbReference type="ARBA" id="ARBA00022989"/>
    </source>
</evidence>
<keyword evidence="3 5" id="KW-1133">Transmembrane helix</keyword>
<dbReference type="RefSeq" id="WP_264808225.1">
    <property type="nucleotide sequence ID" value="NZ_CP110226.1"/>
</dbReference>
<comment type="subcellular location">
    <subcellularLocation>
        <location evidence="1">Membrane</location>
        <topology evidence="1">Multi-pass membrane protein</topology>
    </subcellularLocation>
</comment>
<dbReference type="EMBL" id="CP110226">
    <property type="protein sequence ID" value="UZD21756.1"/>
    <property type="molecule type" value="Genomic_DNA"/>
</dbReference>
<dbReference type="Proteomes" id="UP001163156">
    <property type="component" value="Chromosome"/>
</dbReference>
<evidence type="ECO:0000256" key="1">
    <source>
        <dbReference type="ARBA" id="ARBA00004141"/>
    </source>
</evidence>
<evidence type="ECO:0000256" key="4">
    <source>
        <dbReference type="ARBA" id="ARBA00023136"/>
    </source>
</evidence>
<reference evidence="6" key="1">
    <citation type="submission" date="2022-10" db="EMBL/GenBank/DDBJ databases">
        <title>Algoriphagus sp. a novel bacteria isolate from halophytes salicornia europaea.</title>
        <authorList>
            <person name="Peng Y."/>
            <person name="Jiang L."/>
            <person name="Lee J."/>
        </authorList>
    </citation>
    <scope>NUCLEOTIDE SEQUENCE</scope>
    <source>
        <strain evidence="6">TR-M5</strain>
    </source>
</reference>
<keyword evidence="4 5" id="KW-0472">Membrane</keyword>
<feature type="transmembrane region" description="Helical" evidence="5">
    <location>
        <begin position="127"/>
        <end position="149"/>
    </location>
</feature>
<feature type="transmembrane region" description="Helical" evidence="5">
    <location>
        <begin position="200"/>
        <end position="225"/>
    </location>
</feature>
<feature type="transmembrane region" description="Helical" evidence="5">
    <location>
        <begin position="79"/>
        <end position="107"/>
    </location>
</feature>
<dbReference type="InterPro" id="IPR000537">
    <property type="entry name" value="UbiA_prenyltransferase"/>
</dbReference>
<protein>
    <submittedName>
        <fullName evidence="6">UbiA family prenyltransferase</fullName>
    </submittedName>
</protein>
<organism evidence="6 7">
    <name type="scientific">Algoriphagus halophytocola</name>
    <dbReference type="NCBI Taxonomy" id="2991499"/>
    <lineage>
        <taxon>Bacteria</taxon>
        <taxon>Pseudomonadati</taxon>
        <taxon>Bacteroidota</taxon>
        <taxon>Cytophagia</taxon>
        <taxon>Cytophagales</taxon>
        <taxon>Cyclobacteriaceae</taxon>
        <taxon>Algoriphagus</taxon>
    </lineage>
</organism>
<keyword evidence="7" id="KW-1185">Reference proteome</keyword>
<proteinExistence type="predicted"/>